<keyword evidence="2" id="KW-0472">Membrane</keyword>
<name>A0A6C0EE60_9ZZZZ</name>
<evidence type="ECO:0000256" key="2">
    <source>
        <dbReference type="SAM" id="Phobius"/>
    </source>
</evidence>
<feature type="domain" description="Minor capsid protein P11 C-terminal conserved region" evidence="3">
    <location>
        <begin position="127"/>
        <end position="208"/>
    </location>
</feature>
<feature type="compositionally biased region" description="Polar residues" evidence="1">
    <location>
        <begin position="84"/>
        <end position="99"/>
    </location>
</feature>
<dbReference type="EMBL" id="MN739823">
    <property type="protein sequence ID" value="QHT27487.1"/>
    <property type="molecule type" value="Genomic_DNA"/>
</dbReference>
<accession>A0A6C0EE60</accession>
<keyword evidence="2" id="KW-1133">Transmembrane helix</keyword>
<reference evidence="4" key="1">
    <citation type="journal article" date="2020" name="Nature">
        <title>Giant virus diversity and host interactions through global metagenomics.</title>
        <authorList>
            <person name="Schulz F."/>
            <person name="Roux S."/>
            <person name="Paez-Espino D."/>
            <person name="Jungbluth S."/>
            <person name="Walsh D.A."/>
            <person name="Denef V.J."/>
            <person name="McMahon K.D."/>
            <person name="Konstantinidis K.T."/>
            <person name="Eloe-Fadrosh E.A."/>
            <person name="Kyrpides N.C."/>
            <person name="Woyke T."/>
        </authorList>
    </citation>
    <scope>NUCLEOTIDE SEQUENCE</scope>
    <source>
        <strain evidence="4">GVMAG-M-3300023179-33</strain>
    </source>
</reference>
<feature type="transmembrane region" description="Helical" evidence="2">
    <location>
        <begin position="15"/>
        <end position="33"/>
    </location>
</feature>
<evidence type="ECO:0000259" key="3">
    <source>
        <dbReference type="Pfam" id="PF23983"/>
    </source>
</evidence>
<organism evidence="4">
    <name type="scientific">viral metagenome</name>
    <dbReference type="NCBI Taxonomy" id="1070528"/>
    <lineage>
        <taxon>unclassified sequences</taxon>
        <taxon>metagenomes</taxon>
        <taxon>organismal metagenomes</taxon>
    </lineage>
</organism>
<evidence type="ECO:0000313" key="4">
    <source>
        <dbReference type="EMBL" id="QHT27487.1"/>
    </source>
</evidence>
<dbReference type="Pfam" id="PF23983">
    <property type="entry name" value="P11_C"/>
    <property type="match status" value="1"/>
</dbReference>
<proteinExistence type="predicted"/>
<dbReference type="InterPro" id="IPR055730">
    <property type="entry name" value="P11_C"/>
</dbReference>
<keyword evidence="2" id="KW-0812">Transmembrane</keyword>
<protein>
    <recommendedName>
        <fullName evidence="3">Minor capsid protein P11 C-terminal conserved region domain-containing protein</fullName>
    </recommendedName>
</protein>
<sequence>MSMSTLFKKTKSEHIFVLVICLFVVVYFIYKFYKHLDSKGKSGSEYYGSSMGSQYGNSNQSNNKQRGMPNGMMNNQPNSGNMNVLPSTAETLQNGTSNDLMPAPVMPGTQTSMPGLPTSCSKPNIQNPAELLPKDANSQWASLNPNGKGFLSNINLLNAGFNIGIDTIGSSLRNANLQIRSEPVNPQLNVGPWNQSTITPDFMRPPLEIGCGSQ</sequence>
<feature type="compositionally biased region" description="Low complexity" evidence="1">
    <location>
        <begin position="53"/>
        <end position="83"/>
    </location>
</feature>
<feature type="region of interest" description="Disordered" evidence="1">
    <location>
        <begin position="53"/>
        <end position="100"/>
    </location>
</feature>
<dbReference type="AlphaFoldDB" id="A0A6C0EE60"/>
<evidence type="ECO:0000256" key="1">
    <source>
        <dbReference type="SAM" id="MobiDB-lite"/>
    </source>
</evidence>